<dbReference type="InterPro" id="IPR002524">
    <property type="entry name" value="Cation_efflux"/>
</dbReference>
<dbReference type="EMBL" id="JABAIM010000001">
    <property type="protein sequence ID" value="NLR74786.1"/>
    <property type="molecule type" value="Genomic_DNA"/>
</dbReference>
<evidence type="ECO:0000259" key="7">
    <source>
        <dbReference type="Pfam" id="PF01545"/>
    </source>
</evidence>
<evidence type="ECO:0000256" key="5">
    <source>
        <dbReference type="ARBA" id="ARBA00023136"/>
    </source>
</evidence>
<dbReference type="InterPro" id="IPR058533">
    <property type="entry name" value="Cation_efflux_TM"/>
</dbReference>
<sequence>MSHQADSVKSIIYALTANLAIAVAKLVGAVITRSGSMLAEAIHSFADCANQGLLLWGLKAAKRPPTSDHPLGYGKAIYFWSFIVALMLFSVGGMFSIYEGWHKLHSTEPLSWPWVAIGILTFSIIAEALSLAGCLKEINKARGRRSLWRWARESRQSELIVVLGEDVAALFGLVFALIAIVLTLLTGNPVYDALGSIMIGVLLIAVAVFIGVEIKGLLIGQSIEDREQEDIRQWLKARGEIKQVLNLISLQLGNRCMLAIKAEMAEFTDQHAMIRAINTVEAELRQAFPQVQWLFFEPDDRH</sequence>
<feature type="transmembrane region" description="Helical" evidence="6">
    <location>
        <begin position="77"/>
        <end position="98"/>
    </location>
</feature>
<feature type="transmembrane region" description="Helical" evidence="6">
    <location>
        <begin position="12"/>
        <end position="31"/>
    </location>
</feature>
<keyword evidence="2" id="KW-0813">Transport</keyword>
<dbReference type="AlphaFoldDB" id="A0A847SB80"/>
<evidence type="ECO:0000256" key="2">
    <source>
        <dbReference type="ARBA" id="ARBA00022448"/>
    </source>
</evidence>
<evidence type="ECO:0000256" key="4">
    <source>
        <dbReference type="ARBA" id="ARBA00022989"/>
    </source>
</evidence>
<proteinExistence type="predicted"/>
<name>A0A847SB80_9NEIS</name>
<reference evidence="8 9" key="1">
    <citation type="submission" date="2020-04" db="EMBL/GenBank/DDBJ databases">
        <title>Draft genome of Leeia sp. IMCC25680.</title>
        <authorList>
            <person name="Song J."/>
            <person name="Cho J.-C."/>
        </authorList>
    </citation>
    <scope>NUCLEOTIDE SEQUENCE [LARGE SCALE GENOMIC DNA]</scope>
    <source>
        <strain evidence="8 9">IMCC25680</strain>
    </source>
</reference>
<dbReference type="PANTHER" id="PTHR13414:SF9">
    <property type="entry name" value="PROTON-COUPLED ZINC ANTIPORTER SLC30A9, MITOCHONDRIAL"/>
    <property type="match status" value="1"/>
</dbReference>
<keyword evidence="4 6" id="KW-1133">Transmembrane helix</keyword>
<dbReference type="NCBIfam" id="TIGR01297">
    <property type="entry name" value="CDF"/>
    <property type="match status" value="1"/>
</dbReference>
<dbReference type="InterPro" id="IPR027469">
    <property type="entry name" value="Cation_efflux_TMD_sf"/>
</dbReference>
<comment type="subcellular location">
    <subcellularLocation>
        <location evidence="1">Membrane</location>
        <topology evidence="1">Multi-pass membrane protein</topology>
    </subcellularLocation>
</comment>
<evidence type="ECO:0000256" key="6">
    <source>
        <dbReference type="SAM" id="Phobius"/>
    </source>
</evidence>
<dbReference type="GO" id="GO:0008324">
    <property type="term" value="F:monoatomic cation transmembrane transporter activity"/>
    <property type="evidence" value="ECO:0007669"/>
    <property type="project" value="InterPro"/>
</dbReference>
<feature type="transmembrane region" description="Helical" evidence="6">
    <location>
        <begin position="159"/>
        <end position="187"/>
    </location>
</feature>
<accession>A0A847SB80</accession>
<feature type="transmembrane region" description="Helical" evidence="6">
    <location>
        <begin position="193"/>
        <end position="212"/>
    </location>
</feature>
<keyword evidence="3 6" id="KW-0812">Transmembrane</keyword>
<evidence type="ECO:0000313" key="8">
    <source>
        <dbReference type="EMBL" id="NLR74786.1"/>
    </source>
</evidence>
<dbReference type="RefSeq" id="WP_168876371.1">
    <property type="nucleotide sequence ID" value="NZ_JABAIM010000001.1"/>
</dbReference>
<keyword evidence="9" id="KW-1185">Reference proteome</keyword>
<feature type="transmembrane region" description="Helical" evidence="6">
    <location>
        <begin position="110"/>
        <end position="138"/>
    </location>
</feature>
<gene>
    <name evidence="8" type="ORF">HF682_06385</name>
</gene>
<evidence type="ECO:0000256" key="1">
    <source>
        <dbReference type="ARBA" id="ARBA00004141"/>
    </source>
</evidence>
<feature type="domain" description="Cation efflux protein transmembrane" evidence="7">
    <location>
        <begin position="11"/>
        <end position="213"/>
    </location>
</feature>
<dbReference type="GO" id="GO:0006829">
    <property type="term" value="P:zinc ion transport"/>
    <property type="evidence" value="ECO:0007669"/>
    <property type="project" value="InterPro"/>
</dbReference>
<dbReference type="Gene3D" id="1.20.1510.10">
    <property type="entry name" value="Cation efflux protein transmembrane domain"/>
    <property type="match status" value="1"/>
</dbReference>
<organism evidence="8 9">
    <name type="scientific">Leeia aquatica</name>
    <dbReference type="NCBI Taxonomy" id="2725557"/>
    <lineage>
        <taxon>Bacteria</taxon>
        <taxon>Pseudomonadati</taxon>
        <taxon>Pseudomonadota</taxon>
        <taxon>Betaproteobacteria</taxon>
        <taxon>Neisseriales</taxon>
        <taxon>Leeiaceae</taxon>
        <taxon>Leeia</taxon>
    </lineage>
</organism>
<evidence type="ECO:0000313" key="9">
    <source>
        <dbReference type="Proteomes" id="UP000587991"/>
    </source>
</evidence>
<dbReference type="SUPFAM" id="SSF161111">
    <property type="entry name" value="Cation efflux protein transmembrane domain-like"/>
    <property type="match status" value="1"/>
</dbReference>
<keyword evidence="5 6" id="KW-0472">Membrane</keyword>
<dbReference type="Pfam" id="PF01545">
    <property type="entry name" value="Cation_efflux"/>
    <property type="match status" value="1"/>
</dbReference>
<dbReference type="InterPro" id="IPR040177">
    <property type="entry name" value="SLC30A9"/>
</dbReference>
<comment type="caution">
    <text evidence="8">The sequence shown here is derived from an EMBL/GenBank/DDBJ whole genome shotgun (WGS) entry which is preliminary data.</text>
</comment>
<dbReference type="GO" id="GO:0016020">
    <property type="term" value="C:membrane"/>
    <property type="evidence" value="ECO:0007669"/>
    <property type="project" value="UniProtKB-SubCell"/>
</dbReference>
<protein>
    <submittedName>
        <fullName evidence="8">Cation diffusion facilitator family transporter</fullName>
    </submittedName>
</protein>
<evidence type="ECO:0000256" key="3">
    <source>
        <dbReference type="ARBA" id="ARBA00022692"/>
    </source>
</evidence>
<dbReference type="Proteomes" id="UP000587991">
    <property type="component" value="Unassembled WGS sequence"/>
</dbReference>
<dbReference type="PANTHER" id="PTHR13414">
    <property type="entry name" value="HUEL-CATION TRANSPORTER"/>
    <property type="match status" value="1"/>
</dbReference>